<dbReference type="STRING" id="1111728.GCA_000427805_03692"/>
<evidence type="ECO:0000256" key="1">
    <source>
        <dbReference type="SAM" id="Phobius"/>
    </source>
</evidence>
<evidence type="ECO:0008006" key="6">
    <source>
        <dbReference type="Google" id="ProtNLM"/>
    </source>
</evidence>
<dbReference type="OrthoDB" id="6636512at2"/>
<keyword evidence="1" id="KW-0472">Membrane</keyword>
<dbReference type="Proteomes" id="UP000224974">
    <property type="component" value="Unassembled WGS sequence"/>
</dbReference>
<keyword evidence="1" id="KW-1133">Transmembrane helix</keyword>
<organism evidence="2 4">
    <name type="scientific">Budvicia aquatica</name>
    <dbReference type="NCBI Taxonomy" id="82979"/>
    <lineage>
        <taxon>Bacteria</taxon>
        <taxon>Pseudomonadati</taxon>
        <taxon>Pseudomonadota</taxon>
        <taxon>Gammaproteobacteria</taxon>
        <taxon>Enterobacterales</taxon>
        <taxon>Budviciaceae</taxon>
        <taxon>Budvicia</taxon>
    </lineage>
</organism>
<feature type="transmembrane region" description="Helical" evidence="1">
    <location>
        <begin position="7"/>
        <end position="28"/>
    </location>
</feature>
<reference evidence="3 5" key="3">
    <citation type="submission" date="2019-03" db="EMBL/GenBank/DDBJ databases">
        <authorList>
            <consortium name="Pathogen Informatics"/>
        </authorList>
    </citation>
    <scope>NUCLEOTIDE SEQUENCE [LARGE SCALE GENOMIC DNA]</scope>
    <source>
        <strain evidence="3 5">NCTC12282</strain>
    </source>
</reference>
<evidence type="ECO:0000313" key="4">
    <source>
        <dbReference type="Proteomes" id="UP000224974"/>
    </source>
</evidence>
<dbReference type="EMBL" id="PDDX01000001">
    <property type="protein sequence ID" value="PHI31178.1"/>
    <property type="molecule type" value="Genomic_DNA"/>
</dbReference>
<reference evidence="2" key="1">
    <citation type="submission" date="2017-09" db="EMBL/GenBank/DDBJ databases">
        <title>FDA dAtabase for Regulatory Grade micrObial Sequences (FDA-ARGOS): Supporting development and validation of Infectious Disease Dx tests.</title>
        <authorList>
            <person name="Minogue T."/>
            <person name="Wolcott M."/>
            <person name="Wasieloski L."/>
            <person name="Aguilar W."/>
            <person name="Moore D."/>
            <person name="Tallon L.J."/>
            <person name="Sadzewicz L."/>
            <person name="Ott S."/>
            <person name="Zhao X."/>
            <person name="Nagaraj S."/>
            <person name="Vavikolanu K."/>
            <person name="Aluvathingal J."/>
            <person name="Nadendla S."/>
            <person name="Sichtig H."/>
        </authorList>
    </citation>
    <scope>NUCLEOTIDE SEQUENCE</scope>
    <source>
        <strain evidence="2">FDAARGOS_387</strain>
    </source>
</reference>
<accession>A0A2C6DLH8</accession>
<dbReference type="RefSeq" id="WP_029095726.1">
    <property type="nucleotide sequence ID" value="NZ_CAADJA010000002.1"/>
</dbReference>
<dbReference type="EMBL" id="CAADJA010000002">
    <property type="protein sequence ID" value="VFS51438.1"/>
    <property type="molecule type" value="Genomic_DNA"/>
</dbReference>
<evidence type="ECO:0000313" key="2">
    <source>
        <dbReference type="EMBL" id="PHI31178.1"/>
    </source>
</evidence>
<keyword evidence="4" id="KW-1185">Reference proteome</keyword>
<reference evidence="4" key="2">
    <citation type="submission" date="2017-09" db="EMBL/GenBank/DDBJ databases">
        <title>FDA dAtabase for Regulatory Grade micrObial Sequences (FDA-ARGOS): Supporting development and validation of Infectious Disease Dx tests.</title>
        <authorList>
            <person name="Minogue T."/>
            <person name="Wolcott M."/>
            <person name="Wasieloski L."/>
            <person name="Aguilar W."/>
            <person name="Moore D."/>
            <person name="Tallon L."/>
            <person name="Sadzewicz L."/>
            <person name="Ott S."/>
            <person name="Zhao X."/>
            <person name="Nagaraj S."/>
            <person name="Vavikolanu K."/>
            <person name="Aluvathingal J."/>
            <person name="Nadendla S."/>
            <person name="Sichtig H."/>
        </authorList>
    </citation>
    <scope>NUCLEOTIDE SEQUENCE [LARGE SCALE GENOMIC DNA]</scope>
    <source>
        <strain evidence="4">FDAARGOS_387</strain>
    </source>
</reference>
<gene>
    <name evidence="2" type="ORF">CRN84_18445</name>
    <name evidence="3" type="ORF">NCTC12282_05081</name>
</gene>
<sequence>MSFSLKNAIAIPATICLILMLLYTRWLINELGEVKHEKQRAVTALAEERANSAKLRTQYLQIQGVVDAIAENKQQSDKNTEALRKALASAQKGSPCAGVPVPDPVNQQLREQADRINAAAATK</sequence>
<dbReference type="Proteomes" id="UP000373449">
    <property type="component" value="Unassembled WGS sequence"/>
</dbReference>
<keyword evidence="1" id="KW-0812">Transmembrane</keyword>
<evidence type="ECO:0000313" key="5">
    <source>
        <dbReference type="Proteomes" id="UP000373449"/>
    </source>
</evidence>
<dbReference type="AlphaFoldDB" id="A0A2C6DLH8"/>
<evidence type="ECO:0000313" key="3">
    <source>
        <dbReference type="EMBL" id="VFS51438.1"/>
    </source>
</evidence>
<name>A0A2C6DLH8_9GAMM</name>
<proteinExistence type="predicted"/>
<protein>
    <recommendedName>
        <fullName evidence="6">DUF2570 domain-containing protein</fullName>
    </recommendedName>
</protein>